<accession>A0A846WLR2</accession>
<reference evidence="4 5" key="1">
    <citation type="submission" date="2020-04" db="EMBL/GenBank/DDBJ databases">
        <title>MicrobeNet Type strains.</title>
        <authorList>
            <person name="Nicholson A.C."/>
        </authorList>
    </citation>
    <scope>NUCLEOTIDE SEQUENCE [LARGE SCALE GENOMIC DNA]</scope>
    <source>
        <strain evidence="4 5">ATCC BAA-14</strain>
    </source>
</reference>
<evidence type="ECO:0000256" key="1">
    <source>
        <dbReference type="ARBA" id="ARBA00022679"/>
    </source>
</evidence>
<dbReference type="CDD" id="cd04301">
    <property type="entry name" value="NAT_SF"/>
    <property type="match status" value="1"/>
</dbReference>
<evidence type="ECO:0000313" key="4">
    <source>
        <dbReference type="EMBL" id="NKY01740.1"/>
    </source>
</evidence>
<dbReference type="Proteomes" id="UP000563898">
    <property type="component" value="Unassembled WGS sequence"/>
</dbReference>
<dbReference type="GeneID" id="90161351"/>
<gene>
    <name evidence="4" type="ORF">HGA05_09165</name>
</gene>
<keyword evidence="2" id="KW-0012">Acyltransferase</keyword>
<protein>
    <submittedName>
        <fullName evidence="4">GNAT family N-acetyltransferase</fullName>
    </submittedName>
</protein>
<proteinExistence type="predicted"/>
<dbReference type="OMA" id="RRFYTKS"/>
<keyword evidence="1 4" id="KW-0808">Transferase</keyword>
<dbReference type="InterPro" id="IPR050832">
    <property type="entry name" value="Bact_Acetyltransf"/>
</dbReference>
<dbReference type="EMBL" id="JAAXPC010000004">
    <property type="protein sequence ID" value="NKY01740.1"/>
    <property type="molecule type" value="Genomic_DNA"/>
</dbReference>
<dbReference type="SUPFAM" id="SSF55729">
    <property type="entry name" value="Acyl-CoA N-acyltransferases (Nat)"/>
    <property type="match status" value="1"/>
</dbReference>
<dbReference type="Gene3D" id="3.40.630.30">
    <property type="match status" value="1"/>
</dbReference>
<dbReference type="GO" id="GO:0016747">
    <property type="term" value="F:acyltransferase activity, transferring groups other than amino-acyl groups"/>
    <property type="evidence" value="ECO:0007669"/>
    <property type="project" value="InterPro"/>
</dbReference>
<sequence length="160" mass="18016">MLIRRATAADALPVARVHVRSWQRGYHGLLPDAELRAMRPEDRAEHYTFDDDRGPHTWVAESSGRITGFVTIGELDGHATVMALYVDPDHWRSGIGSALMDHAEAEIARQGYPVARLHVLKGNERAMDFYAERGWAPTGQVRSGKVWGVHIDEVEYERPC</sequence>
<evidence type="ECO:0000313" key="5">
    <source>
        <dbReference type="Proteomes" id="UP000563898"/>
    </source>
</evidence>
<comment type="caution">
    <text evidence="4">The sequence shown here is derived from an EMBL/GenBank/DDBJ whole genome shotgun (WGS) entry which is preliminary data.</text>
</comment>
<evidence type="ECO:0000259" key="3">
    <source>
        <dbReference type="PROSITE" id="PS51186"/>
    </source>
</evidence>
<evidence type="ECO:0000256" key="2">
    <source>
        <dbReference type="ARBA" id="ARBA00023315"/>
    </source>
</evidence>
<name>A0A846WLR2_9ACTN</name>
<feature type="domain" description="N-acetyltransferase" evidence="3">
    <location>
        <begin position="1"/>
        <end position="160"/>
    </location>
</feature>
<dbReference type="PROSITE" id="PS51186">
    <property type="entry name" value="GNAT"/>
    <property type="match status" value="1"/>
</dbReference>
<dbReference type="InterPro" id="IPR000182">
    <property type="entry name" value="GNAT_dom"/>
</dbReference>
<dbReference type="InterPro" id="IPR016181">
    <property type="entry name" value="Acyl_CoA_acyltransferase"/>
</dbReference>
<organism evidence="4 5">
    <name type="scientific">Gordonia polyisoprenivorans</name>
    <dbReference type="NCBI Taxonomy" id="84595"/>
    <lineage>
        <taxon>Bacteria</taxon>
        <taxon>Bacillati</taxon>
        <taxon>Actinomycetota</taxon>
        <taxon>Actinomycetes</taxon>
        <taxon>Mycobacteriales</taxon>
        <taxon>Gordoniaceae</taxon>
        <taxon>Gordonia</taxon>
    </lineage>
</organism>
<dbReference type="Pfam" id="PF00583">
    <property type="entry name" value="Acetyltransf_1"/>
    <property type="match status" value="1"/>
</dbReference>
<dbReference type="RefSeq" id="WP_006371912.1">
    <property type="nucleotide sequence ID" value="NZ_CP085887.1"/>
</dbReference>
<dbReference type="AlphaFoldDB" id="A0A846WLR2"/>
<dbReference type="PANTHER" id="PTHR43877">
    <property type="entry name" value="AMINOALKYLPHOSPHONATE N-ACETYLTRANSFERASE-RELATED-RELATED"/>
    <property type="match status" value="1"/>
</dbReference>